<feature type="compositionally biased region" description="Polar residues" evidence="1">
    <location>
        <begin position="23"/>
        <end position="37"/>
    </location>
</feature>
<protein>
    <submittedName>
        <fullName evidence="2">Vacuolar segregation subunit 7-domain-containing protein</fullName>
    </submittedName>
</protein>
<feature type="compositionally biased region" description="Basic and acidic residues" evidence="1">
    <location>
        <begin position="1070"/>
        <end position="1081"/>
    </location>
</feature>
<sequence>MDKSSITTSTSTSISPSPPKRSQLPTATANQKTVTHANNSNSNSTGQQTHAAQSQAQTPAATATGTSTGTAPSSNPLPTLSRESTSSSAATVNPRTDSWPSNKLTSQTSATSASSISVSRASSVAPSPFASREPSPSRPLNRTHTTHNPTTSTSTSTAASSRAPSRGPPAAGTAGAVPRSRKNSLQDPSPSTRSTRPGSISLSTTGSRTLSSATTPAFPPAATDRNVNAPAPPSKSPTAHSSSSAAHPQSATGNGQDPLKWPVSSRLRSPPPIITKPPILGPPRRQDQTPDISPSTAVQRQTSSFSTSESQSDTDQDDLTPTQPGARTPARAAGGSTSILETVQEVSPLGSPRAFEQSMEEKLGHRLMSEPTIPTDAGEFSRHRDLAGRSNSIMTESGAEDVTPTETGRRSGSITAPPLTSRQSSTSVRPPTKGKPGEGSQQSMTVEAETVTSIPQVALAPGVGVQPSNGSLRTKPSTETIRPPKKEKKRTARKQPSMTSGTGETNQFILQPRLRHHQAMRSVSSATEMATSPIKYHHGPPPPDEASKHIFPSRSPTEPRSSSFVIHQVSSLLTRHRPASSKADIFEAKVASAIEETNSSDSDETFVYDSNPPDHPRPPRYHSRTPSAASMVSQLNRTDMRTIHSAMMNQEQPIGVKRSMKFVNSYNPSINESVGGEEDGKSTTGRSTAGSARGTSGRHHHYGRWGRNGGNGHPSLFAEQSPFSPALNSGNNNSRQSSGVNSPRYLSRNSLHAKSSRGTHLSAGYDLDDTTTGADDETTPLIQSGTVRSSRSARSRRNGLHSLRSMESGTYRQPPSFLNRFASCLVLTVMLLLVVSGAIGFMFATSQPLTDIELISMDHVVASEQELMLDLTIRAKNPNVVVVVVDAADIEVFAKSPHAGTDSEWYRTHPGDMPPLESSNDEARINGTGDLIRILDDPPNDQPPEESSPNMRLGTITGFNSALTFEGSFFHQGLSTSMGEVRLKNPGNVTVGGAERWERIIADDFQLIIKGVLKYTLPLSQRVRTAAISGKTTVKANAANDRRKPPGEPAPIEEVGGGSGGKTGGGGGDDNDHHDDVSISF</sequence>
<feature type="compositionally biased region" description="Polar residues" evidence="1">
    <location>
        <begin position="439"/>
        <end position="455"/>
    </location>
</feature>
<comment type="caution">
    <text evidence="2">The sequence shown here is derived from an EMBL/GenBank/DDBJ whole genome shotgun (WGS) entry which is preliminary data.</text>
</comment>
<feature type="region of interest" description="Disordered" evidence="1">
    <location>
        <begin position="596"/>
        <end position="631"/>
    </location>
</feature>
<keyword evidence="3" id="KW-1185">Reference proteome</keyword>
<feature type="region of interest" description="Disordered" evidence="1">
    <location>
        <begin position="1"/>
        <end position="561"/>
    </location>
</feature>
<reference evidence="2" key="1">
    <citation type="journal article" date="2023" name="Mol. Phylogenet. Evol.">
        <title>Genome-scale phylogeny and comparative genomics of the fungal order Sordariales.</title>
        <authorList>
            <person name="Hensen N."/>
            <person name="Bonometti L."/>
            <person name="Westerberg I."/>
            <person name="Brannstrom I.O."/>
            <person name="Guillou S."/>
            <person name="Cros-Aarteil S."/>
            <person name="Calhoun S."/>
            <person name="Haridas S."/>
            <person name="Kuo A."/>
            <person name="Mondo S."/>
            <person name="Pangilinan J."/>
            <person name="Riley R."/>
            <person name="LaButti K."/>
            <person name="Andreopoulos B."/>
            <person name="Lipzen A."/>
            <person name="Chen C."/>
            <person name="Yan M."/>
            <person name="Daum C."/>
            <person name="Ng V."/>
            <person name="Clum A."/>
            <person name="Steindorff A."/>
            <person name="Ohm R.A."/>
            <person name="Martin F."/>
            <person name="Silar P."/>
            <person name="Natvig D.O."/>
            <person name="Lalanne C."/>
            <person name="Gautier V."/>
            <person name="Ament-Velasquez S.L."/>
            <person name="Kruys A."/>
            <person name="Hutchinson M.I."/>
            <person name="Powell A.J."/>
            <person name="Barry K."/>
            <person name="Miller A.N."/>
            <person name="Grigoriev I.V."/>
            <person name="Debuchy R."/>
            <person name="Gladieux P."/>
            <person name="Hiltunen Thoren M."/>
            <person name="Johannesson H."/>
        </authorList>
    </citation>
    <scope>NUCLEOTIDE SEQUENCE</scope>
    <source>
        <strain evidence="2">FGSC 1904</strain>
    </source>
</reference>
<dbReference type="PANTHER" id="PTHR28258">
    <property type="entry name" value="VACUOLAR SEGREGATION PROTEIN 7"/>
    <property type="match status" value="1"/>
</dbReference>
<dbReference type="Proteomes" id="UP001281003">
    <property type="component" value="Unassembled WGS sequence"/>
</dbReference>
<feature type="compositionally biased region" description="Low complexity" evidence="1">
    <location>
        <begin position="38"/>
        <end position="74"/>
    </location>
</feature>
<dbReference type="GO" id="GO:0000329">
    <property type="term" value="C:fungal-type vacuole membrane"/>
    <property type="evidence" value="ECO:0007669"/>
    <property type="project" value="TreeGrafter"/>
</dbReference>
<gene>
    <name evidence="2" type="ORF">B0T20DRAFT_473890</name>
</gene>
<feature type="compositionally biased region" description="Polar residues" evidence="1">
    <location>
        <begin position="747"/>
        <end position="759"/>
    </location>
</feature>
<feature type="compositionally biased region" description="Polar residues" evidence="1">
    <location>
        <begin position="336"/>
        <end position="345"/>
    </location>
</feature>
<feature type="compositionally biased region" description="Low complexity" evidence="1">
    <location>
        <begin position="552"/>
        <end position="561"/>
    </location>
</feature>
<feature type="compositionally biased region" description="Gly residues" evidence="1">
    <location>
        <begin position="1055"/>
        <end position="1068"/>
    </location>
</feature>
<organism evidence="2 3">
    <name type="scientific">Sordaria brevicollis</name>
    <dbReference type="NCBI Taxonomy" id="83679"/>
    <lineage>
        <taxon>Eukaryota</taxon>
        <taxon>Fungi</taxon>
        <taxon>Dikarya</taxon>
        <taxon>Ascomycota</taxon>
        <taxon>Pezizomycotina</taxon>
        <taxon>Sordariomycetes</taxon>
        <taxon>Sordariomycetidae</taxon>
        <taxon>Sordariales</taxon>
        <taxon>Sordariaceae</taxon>
        <taxon>Sordaria</taxon>
    </lineage>
</organism>
<feature type="compositionally biased region" description="Basic and acidic residues" evidence="1">
    <location>
        <begin position="359"/>
        <end position="368"/>
    </location>
</feature>
<dbReference type="GO" id="GO:1903778">
    <property type="term" value="P:protein localization to vacuolar membrane"/>
    <property type="evidence" value="ECO:0007669"/>
    <property type="project" value="TreeGrafter"/>
</dbReference>
<evidence type="ECO:0000256" key="1">
    <source>
        <dbReference type="SAM" id="MobiDB-lite"/>
    </source>
</evidence>
<feature type="compositionally biased region" description="Polar residues" evidence="1">
    <location>
        <begin position="466"/>
        <end position="480"/>
    </location>
</feature>
<feature type="compositionally biased region" description="Low complexity" evidence="1">
    <location>
        <begin position="728"/>
        <end position="742"/>
    </location>
</feature>
<feature type="compositionally biased region" description="Low complexity" evidence="1">
    <location>
        <begin position="1"/>
        <end position="15"/>
    </location>
</feature>
<dbReference type="GO" id="GO:0000011">
    <property type="term" value="P:vacuole inheritance"/>
    <property type="evidence" value="ECO:0007669"/>
    <property type="project" value="TreeGrafter"/>
</dbReference>
<feature type="compositionally biased region" description="Polar residues" evidence="1">
    <location>
        <begin position="494"/>
        <end position="509"/>
    </location>
</feature>
<name>A0AAE0NVE6_SORBR</name>
<feature type="compositionally biased region" description="Basic residues" evidence="1">
    <location>
        <begin position="483"/>
        <end position="493"/>
    </location>
</feature>
<dbReference type="Pfam" id="PF12751">
    <property type="entry name" value="Vac7"/>
    <property type="match status" value="2"/>
</dbReference>
<feature type="compositionally biased region" description="Polar residues" evidence="1">
    <location>
        <begin position="521"/>
        <end position="530"/>
    </location>
</feature>
<feature type="region of interest" description="Disordered" evidence="1">
    <location>
        <begin position="668"/>
        <end position="809"/>
    </location>
</feature>
<reference evidence="2" key="2">
    <citation type="submission" date="2023-07" db="EMBL/GenBank/DDBJ databases">
        <authorList>
            <consortium name="Lawrence Berkeley National Laboratory"/>
            <person name="Haridas S."/>
            <person name="Hensen N."/>
            <person name="Bonometti L."/>
            <person name="Westerberg I."/>
            <person name="Brannstrom I.O."/>
            <person name="Guillou S."/>
            <person name="Cros-Aarteil S."/>
            <person name="Calhoun S."/>
            <person name="Kuo A."/>
            <person name="Mondo S."/>
            <person name="Pangilinan J."/>
            <person name="Riley R."/>
            <person name="LaButti K."/>
            <person name="Andreopoulos B."/>
            <person name="Lipzen A."/>
            <person name="Chen C."/>
            <person name="Yanf M."/>
            <person name="Daum C."/>
            <person name="Ng V."/>
            <person name="Clum A."/>
            <person name="Steindorff A."/>
            <person name="Ohm R."/>
            <person name="Martin F."/>
            <person name="Silar P."/>
            <person name="Natvig D."/>
            <person name="Lalanne C."/>
            <person name="Gautier V."/>
            <person name="Ament-velasquez S.L."/>
            <person name="Kruys A."/>
            <person name="Hutchinson M.I."/>
            <person name="Powell A.J."/>
            <person name="Barry K."/>
            <person name="Miller A.N."/>
            <person name="Grigoriev I.V."/>
            <person name="Debuchy R."/>
            <person name="Gladieux P."/>
            <person name="Thoren M.H."/>
            <person name="Johannesson H."/>
        </authorList>
    </citation>
    <scope>NUCLEOTIDE SEQUENCE</scope>
    <source>
        <strain evidence="2">FGSC 1904</strain>
    </source>
</reference>
<feature type="compositionally biased region" description="Acidic residues" evidence="1">
    <location>
        <begin position="766"/>
        <end position="778"/>
    </location>
</feature>
<proteinExistence type="predicted"/>
<feature type="compositionally biased region" description="Polar residues" evidence="1">
    <location>
        <begin position="682"/>
        <end position="694"/>
    </location>
</feature>
<dbReference type="EMBL" id="JAUTDP010000016">
    <property type="protein sequence ID" value="KAK3388422.1"/>
    <property type="molecule type" value="Genomic_DNA"/>
</dbReference>
<feature type="region of interest" description="Disordered" evidence="1">
    <location>
        <begin position="1033"/>
        <end position="1081"/>
    </location>
</feature>
<feature type="compositionally biased region" description="Low complexity" evidence="1">
    <location>
        <begin position="236"/>
        <end position="252"/>
    </location>
</feature>
<feature type="compositionally biased region" description="Polar residues" evidence="1">
    <location>
        <begin position="404"/>
        <end position="429"/>
    </location>
</feature>
<feature type="compositionally biased region" description="Pro residues" evidence="1">
    <location>
        <begin position="269"/>
        <end position="281"/>
    </location>
</feature>
<dbReference type="InterPro" id="IPR024260">
    <property type="entry name" value="Vac7"/>
</dbReference>
<accession>A0AAE0NVE6</accession>
<feature type="compositionally biased region" description="Low complexity" evidence="1">
    <location>
        <begin position="106"/>
        <end position="132"/>
    </location>
</feature>
<feature type="compositionally biased region" description="Polar residues" evidence="1">
    <location>
        <begin position="76"/>
        <end position="105"/>
    </location>
</feature>
<feature type="compositionally biased region" description="Low complexity" evidence="1">
    <location>
        <begin position="188"/>
        <end position="223"/>
    </location>
</feature>
<evidence type="ECO:0000313" key="2">
    <source>
        <dbReference type="EMBL" id="KAK3388422.1"/>
    </source>
</evidence>
<dbReference type="GO" id="GO:0070772">
    <property type="term" value="C:PAS complex"/>
    <property type="evidence" value="ECO:0007669"/>
    <property type="project" value="TreeGrafter"/>
</dbReference>
<feature type="compositionally biased region" description="Low complexity" evidence="1">
    <location>
        <begin position="142"/>
        <end position="176"/>
    </location>
</feature>
<feature type="compositionally biased region" description="Low complexity" evidence="1">
    <location>
        <begin position="299"/>
        <end position="311"/>
    </location>
</feature>
<feature type="compositionally biased region" description="Low complexity" evidence="1">
    <location>
        <begin position="319"/>
        <end position="335"/>
    </location>
</feature>
<dbReference type="GO" id="GO:0010513">
    <property type="term" value="P:positive regulation of phosphatidylinositol biosynthetic process"/>
    <property type="evidence" value="ECO:0007669"/>
    <property type="project" value="TreeGrafter"/>
</dbReference>
<evidence type="ECO:0000313" key="3">
    <source>
        <dbReference type="Proteomes" id="UP001281003"/>
    </source>
</evidence>
<dbReference type="AlphaFoldDB" id="A0AAE0NVE6"/>
<feature type="compositionally biased region" description="Polar residues" evidence="1">
    <location>
        <begin position="289"/>
        <end position="298"/>
    </location>
</feature>
<dbReference type="PANTHER" id="PTHR28258:SF1">
    <property type="entry name" value="VACUOLAR SEGREGATION PROTEIN 7"/>
    <property type="match status" value="1"/>
</dbReference>